<comment type="caution">
    <text evidence="10">The sequence shown here is derived from an EMBL/GenBank/DDBJ whole genome shotgun (WGS) entry which is preliminary data.</text>
</comment>
<dbReference type="Pfam" id="PF09286">
    <property type="entry name" value="Pro-kuma_activ"/>
    <property type="match status" value="1"/>
</dbReference>
<evidence type="ECO:0000259" key="9">
    <source>
        <dbReference type="PROSITE" id="PS51695"/>
    </source>
</evidence>
<dbReference type="GO" id="GO:0006508">
    <property type="term" value="P:proteolysis"/>
    <property type="evidence" value="ECO:0007669"/>
    <property type="project" value="UniProtKB-KW"/>
</dbReference>
<protein>
    <recommendedName>
        <fullName evidence="9">Peptidase S53 domain-containing protein</fullName>
    </recommendedName>
</protein>
<dbReference type="AlphaFoldDB" id="A0A3S0WU05"/>
<evidence type="ECO:0000313" key="11">
    <source>
        <dbReference type="Proteomes" id="UP000274358"/>
    </source>
</evidence>
<dbReference type="InterPro" id="IPR030400">
    <property type="entry name" value="Sedolisin_dom"/>
</dbReference>
<keyword evidence="3" id="KW-0479">Metal-binding</keyword>
<dbReference type="GO" id="GO:0046872">
    <property type="term" value="F:metal ion binding"/>
    <property type="evidence" value="ECO:0007669"/>
    <property type="project" value="UniProtKB-KW"/>
</dbReference>
<reference evidence="10 11" key="1">
    <citation type="submission" date="2018-12" db="EMBL/GenBank/DDBJ databases">
        <title>Dyella dinghuensis sp. nov. DHOA06 and Dyella choica sp. nov. 4M-K27, isolated from forest soil.</title>
        <authorList>
            <person name="Qiu L.-H."/>
            <person name="Gao Z.-H."/>
        </authorList>
    </citation>
    <scope>NUCLEOTIDE SEQUENCE [LARGE SCALE GENOMIC DNA]</scope>
    <source>
        <strain evidence="10 11">4M-K27</strain>
    </source>
</reference>
<evidence type="ECO:0000256" key="2">
    <source>
        <dbReference type="ARBA" id="ARBA00022670"/>
    </source>
</evidence>
<organism evidence="10 11">
    <name type="scientific">Dyella choica</name>
    <dbReference type="NCBI Taxonomy" id="1927959"/>
    <lineage>
        <taxon>Bacteria</taxon>
        <taxon>Pseudomonadati</taxon>
        <taxon>Pseudomonadota</taxon>
        <taxon>Gammaproteobacteria</taxon>
        <taxon>Lysobacterales</taxon>
        <taxon>Rhodanobacteraceae</taxon>
        <taxon>Dyella</taxon>
    </lineage>
</organism>
<evidence type="ECO:0000256" key="1">
    <source>
        <dbReference type="ARBA" id="ARBA00001913"/>
    </source>
</evidence>
<dbReference type="PANTHER" id="PTHR14218:SF15">
    <property type="entry name" value="TRIPEPTIDYL-PEPTIDASE 1"/>
    <property type="match status" value="1"/>
</dbReference>
<name>A0A3S0WU05_9GAMM</name>
<proteinExistence type="predicted"/>
<dbReference type="Proteomes" id="UP000274358">
    <property type="component" value="Unassembled WGS sequence"/>
</dbReference>
<sequence length="608" mass="64578">MTPAPWLAFTLHIIQSREGKTMMRTIVLSRGLAMGFSVLASATAMTTAFATQTQPAGDTTPINSSVPLAKSVAIQASDQATLMSANAPVRVNVVLKMHNQSELKQIAEQVRTRARSPLTDNDLAARYLPSHVDAMRVYNFLHANGFNQIYLSKDNMIVTAWGTAANVQSAFKTQLYSLRRDKQAGVANADPVSIPAALSDVIGAVHGLRSFQERGVSGAKVAATTQGNVTWKGKGAPGTQSTTGVVACRECVHAPTDFPALYGASQLAPANAQVVAVIGVGDQRNTNYLYQTWASNYGYGFIPLDVSYPTGYTPGDYEAQTEAVLDVDAVATMSGGLQKIAFYSAPSTNLDDELAAVTAAINDNRSTISLSYAATCDSDIGQDLRNSWDQELWAAVAKGITVFAITQDRGGYPGCSNNQSATGFPGSSPYVVSVGASTLYNTADSYSTYDHETLWPWSESGPAATEPRPYYQDGVANIAGSRRSTPDFVMDGDPNSGLWIVTGGYNSSGTYQTTWAVYGGTSLAAPLLAGTYARLLQSGIPPYFWQQTFYDIGAGQVNHTSGDCLTCYNLLTGGSNGAYSVTPGQFNRASGWGSWNAGALATGMQFQR</sequence>
<feature type="active site" description="Charge relay system" evidence="8">
    <location>
        <position position="322"/>
    </location>
</feature>
<feature type="domain" description="Peptidase S53" evidence="9">
    <location>
        <begin position="252"/>
        <end position="607"/>
    </location>
</feature>
<evidence type="ECO:0000256" key="4">
    <source>
        <dbReference type="ARBA" id="ARBA00022801"/>
    </source>
</evidence>
<evidence type="ECO:0000256" key="6">
    <source>
        <dbReference type="ARBA" id="ARBA00022837"/>
    </source>
</evidence>
<dbReference type="CDD" id="cd11377">
    <property type="entry name" value="Pro-peptidase_S53"/>
    <property type="match status" value="1"/>
</dbReference>
<keyword evidence="11" id="KW-1185">Reference proteome</keyword>
<feature type="active site" description="Charge relay system" evidence="8">
    <location>
        <position position="326"/>
    </location>
</feature>
<gene>
    <name evidence="10" type="ORF">EKH80_17495</name>
</gene>
<keyword evidence="7" id="KW-0865">Zymogen</keyword>
<keyword evidence="4 8" id="KW-0378">Hydrolase</keyword>
<evidence type="ECO:0000256" key="3">
    <source>
        <dbReference type="ARBA" id="ARBA00022723"/>
    </source>
</evidence>
<dbReference type="PROSITE" id="PS51695">
    <property type="entry name" value="SEDOLISIN"/>
    <property type="match status" value="1"/>
</dbReference>
<dbReference type="SMART" id="SM00944">
    <property type="entry name" value="Pro-kuma_activ"/>
    <property type="match status" value="1"/>
</dbReference>
<dbReference type="Pfam" id="PF00082">
    <property type="entry name" value="Peptidase_S8"/>
    <property type="match status" value="1"/>
</dbReference>
<feature type="active site" description="Charge relay system" evidence="8">
    <location>
        <position position="522"/>
    </location>
</feature>
<dbReference type="PANTHER" id="PTHR14218">
    <property type="entry name" value="PROTEASE S8 TRIPEPTIDYL PEPTIDASE I CLN2"/>
    <property type="match status" value="1"/>
</dbReference>
<dbReference type="InterPro" id="IPR036852">
    <property type="entry name" value="Peptidase_S8/S53_dom_sf"/>
</dbReference>
<keyword evidence="2 8" id="KW-0645">Protease</keyword>
<keyword evidence="5 8" id="KW-0720">Serine protease</keyword>
<accession>A0A3S0WU05</accession>
<keyword evidence="6" id="KW-0106">Calcium</keyword>
<evidence type="ECO:0000256" key="8">
    <source>
        <dbReference type="PROSITE-ProRule" id="PRU01032"/>
    </source>
</evidence>
<comment type="caution">
    <text evidence="8">Lacks conserved residue(s) required for the propagation of feature annotation.</text>
</comment>
<dbReference type="EMBL" id="RYYV01000015">
    <property type="protein sequence ID" value="RUL72478.1"/>
    <property type="molecule type" value="Genomic_DNA"/>
</dbReference>
<dbReference type="SUPFAM" id="SSF52743">
    <property type="entry name" value="Subtilisin-like"/>
    <property type="match status" value="1"/>
</dbReference>
<dbReference type="InterPro" id="IPR015366">
    <property type="entry name" value="S53_propep"/>
</dbReference>
<comment type="cofactor">
    <cofactor evidence="1">
        <name>Ca(2+)</name>
        <dbReference type="ChEBI" id="CHEBI:29108"/>
    </cofactor>
</comment>
<dbReference type="SUPFAM" id="SSF54897">
    <property type="entry name" value="Protease propeptides/inhibitors"/>
    <property type="match status" value="1"/>
</dbReference>
<evidence type="ECO:0000313" key="10">
    <source>
        <dbReference type="EMBL" id="RUL72478.1"/>
    </source>
</evidence>
<dbReference type="InterPro" id="IPR050819">
    <property type="entry name" value="Tripeptidyl-peptidase_I"/>
</dbReference>
<dbReference type="InterPro" id="IPR000209">
    <property type="entry name" value="Peptidase_S8/S53_dom"/>
</dbReference>
<evidence type="ECO:0000256" key="5">
    <source>
        <dbReference type="ARBA" id="ARBA00022825"/>
    </source>
</evidence>
<evidence type="ECO:0000256" key="7">
    <source>
        <dbReference type="ARBA" id="ARBA00023145"/>
    </source>
</evidence>
<dbReference type="GO" id="GO:0004252">
    <property type="term" value="F:serine-type endopeptidase activity"/>
    <property type="evidence" value="ECO:0007669"/>
    <property type="project" value="UniProtKB-UniRule"/>
</dbReference>
<dbReference type="GO" id="GO:0008240">
    <property type="term" value="F:tripeptidyl-peptidase activity"/>
    <property type="evidence" value="ECO:0007669"/>
    <property type="project" value="TreeGrafter"/>
</dbReference>
<dbReference type="Gene3D" id="3.40.50.200">
    <property type="entry name" value="Peptidase S8/S53 domain"/>
    <property type="match status" value="1"/>
</dbReference>